<gene>
    <name evidence="2" type="ORF">B0I29_11571</name>
</gene>
<keyword evidence="2" id="KW-0808">Transferase</keyword>
<dbReference type="EMBL" id="QLMJ01000015">
    <property type="protein sequence ID" value="RAK31265.1"/>
    <property type="molecule type" value="Genomic_DNA"/>
</dbReference>
<name>A0A327Z596_9ACTN</name>
<evidence type="ECO:0000313" key="3">
    <source>
        <dbReference type="Proteomes" id="UP000249341"/>
    </source>
</evidence>
<evidence type="ECO:0000313" key="2">
    <source>
        <dbReference type="EMBL" id="RAK31265.1"/>
    </source>
</evidence>
<dbReference type="AlphaFoldDB" id="A0A327Z596"/>
<protein>
    <submittedName>
        <fullName evidence="2">Phosphotransferase family enzyme</fullName>
    </submittedName>
</protein>
<dbReference type="InterPro" id="IPR002575">
    <property type="entry name" value="Aminoglycoside_PTrfase"/>
</dbReference>
<reference evidence="2 3" key="1">
    <citation type="submission" date="2018-06" db="EMBL/GenBank/DDBJ databases">
        <title>Genomic Encyclopedia of Type Strains, Phase III (KMG-III): the genomes of soil and plant-associated and newly described type strains.</title>
        <authorList>
            <person name="Whitman W."/>
        </authorList>
    </citation>
    <scope>NUCLEOTIDE SEQUENCE [LARGE SCALE GENOMIC DNA]</scope>
    <source>
        <strain evidence="2 3">CGMCC 4.7090</strain>
    </source>
</reference>
<feature type="domain" description="Aminoglycoside phosphotransferase" evidence="1">
    <location>
        <begin position="122"/>
        <end position="190"/>
    </location>
</feature>
<dbReference type="Gene3D" id="3.90.1200.10">
    <property type="match status" value="1"/>
</dbReference>
<dbReference type="OrthoDB" id="236897at2"/>
<comment type="caution">
    <text evidence="2">The sequence shown here is derived from an EMBL/GenBank/DDBJ whole genome shotgun (WGS) entry which is preliminary data.</text>
</comment>
<dbReference type="Pfam" id="PF01636">
    <property type="entry name" value="APH"/>
    <property type="match status" value="1"/>
</dbReference>
<dbReference type="Proteomes" id="UP000249341">
    <property type="component" value="Unassembled WGS sequence"/>
</dbReference>
<organism evidence="2 3">
    <name type="scientific">Actinoplanes lutulentus</name>
    <dbReference type="NCBI Taxonomy" id="1287878"/>
    <lineage>
        <taxon>Bacteria</taxon>
        <taxon>Bacillati</taxon>
        <taxon>Actinomycetota</taxon>
        <taxon>Actinomycetes</taxon>
        <taxon>Micromonosporales</taxon>
        <taxon>Micromonosporaceae</taxon>
        <taxon>Actinoplanes</taxon>
    </lineage>
</organism>
<dbReference type="InterPro" id="IPR011009">
    <property type="entry name" value="Kinase-like_dom_sf"/>
</dbReference>
<dbReference type="GO" id="GO:0016740">
    <property type="term" value="F:transferase activity"/>
    <property type="evidence" value="ECO:0007669"/>
    <property type="project" value="UniProtKB-KW"/>
</dbReference>
<evidence type="ECO:0000259" key="1">
    <source>
        <dbReference type="Pfam" id="PF01636"/>
    </source>
</evidence>
<proteinExistence type="predicted"/>
<sequence length="255" mass="27995">MTDSQNLTGGQDHGAIRVGATVRRTPGHWTPAVHALLHHLEQSGFDRAPRPLGIDSHGREKLSFLPGETVGAVRPWPAWVHSDEALTQVAQWLRDYHAAVADFVPPAGATWREGGTWRPGLIIGHNDAAPYNAAWQHGRLTGFFDWDLAAPLTREQDLAGVAFSWVPLHARHVVAAEGFTAFSERPRRLRAFLHGYGWSGTSTAFAGIVTTRVHAWAQTVRDTAEAGDSSYQRMVCNGVDATLELAARELSELRF</sequence>
<dbReference type="RefSeq" id="WP_111652190.1">
    <property type="nucleotide sequence ID" value="NZ_JACHWI010000010.1"/>
</dbReference>
<dbReference type="SUPFAM" id="SSF56112">
    <property type="entry name" value="Protein kinase-like (PK-like)"/>
    <property type="match status" value="1"/>
</dbReference>
<keyword evidence="3" id="KW-1185">Reference proteome</keyword>
<accession>A0A327Z596</accession>